<dbReference type="Pfam" id="PF05193">
    <property type="entry name" value="Peptidase_M16_C"/>
    <property type="match status" value="1"/>
</dbReference>
<evidence type="ECO:0000313" key="14">
    <source>
        <dbReference type="Proteomes" id="UP000009168"/>
    </source>
</evidence>
<dbReference type="eggNOG" id="KOG0959">
    <property type="taxonomic scope" value="Eukaryota"/>
</dbReference>
<dbReference type="InterPro" id="IPR054734">
    <property type="entry name" value="PqqF-like_C_4"/>
</dbReference>
<dbReference type="EMBL" id="GG662449">
    <property type="protein sequence ID" value="EAS04383.2"/>
    <property type="molecule type" value="Genomic_DNA"/>
</dbReference>
<dbReference type="OMA" id="WIFDEMK"/>
<evidence type="ECO:0000259" key="9">
    <source>
        <dbReference type="Pfam" id="PF00675"/>
    </source>
</evidence>
<comment type="cofactor">
    <cofactor evidence="1">
        <name>Zn(2+)</name>
        <dbReference type="ChEBI" id="CHEBI:29105"/>
    </cofactor>
</comment>
<keyword evidence="3" id="KW-0645">Protease</keyword>
<evidence type="ECO:0000259" key="11">
    <source>
        <dbReference type="Pfam" id="PF16187"/>
    </source>
</evidence>
<name>I7MIG3_TETTS</name>
<dbReference type="PROSITE" id="PS00143">
    <property type="entry name" value="INSULINASE"/>
    <property type="match status" value="1"/>
</dbReference>
<feature type="domain" description="Peptidase M16 N-terminal" evidence="9">
    <location>
        <begin position="29"/>
        <end position="160"/>
    </location>
</feature>
<keyword evidence="5" id="KW-0378">Hydrolase</keyword>
<dbReference type="GO" id="GO:0004222">
    <property type="term" value="F:metalloendopeptidase activity"/>
    <property type="evidence" value="ECO:0007669"/>
    <property type="project" value="InterPro"/>
</dbReference>
<dbReference type="PANTHER" id="PTHR43690:SF18">
    <property type="entry name" value="INSULIN-DEGRADING ENZYME-RELATED"/>
    <property type="match status" value="1"/>
</dbReference>
<dbReference type="Pfam" id="PF16187">
    <property type="entry name" value="Peptidase_M16_M"/>
    <property type="match status" value="1"/>
</dbReference>
<evidence type="ECO:0000259" key="12">
    <source>
        <dbReference type="Pfam" id="PF22456"/>
    </source>
</evidence>
<comment type="similarity">
    <text evidence="2 8">Belongs to the peptidase M16 family.</text>
</comment>
<dbReference type="Gene3D" id="3.30.830.10">
    <property type="entry name" value="Metalloenzyme, LuxS/M16 peptidase-like"/>
    <property type="match status" value="4"/>
</dbReference>
<dbReference type="Proteomes" id="UP000009168">
    <property type="component" value="Unassembled WGS sequence"/>
</dbReference>
<evidence type="ECO:0000256" key="5">
    <source>
        <dbReference type="ARBA" id="ARBA00022801"/>
    </source>
</evidence>
<accession>I7MIG3</accession>
<gene>
    <name evidence="13" type="ORF">TTHERM_00302040</name>
</gene>
<dbReference type="HOGENOM" id="CLU_004639_1_1_1"/>
<dbReference type="MEROPS" id="M16.002"/>
<feature type="domain" description="Peptidase M16 C-terminal" evidence="10">
    <location>
        <begin position="186"/>
        <end position="362"/>
    </location>
</feature>
<dbReference type="InParanoid" id="I7MIG3"/>
<dbReference type="GO" id="GO:0005737">
    <property type="term" value="C:cytoplasm"/>
    <property type="evidence" value="ECO:0007669"/>
    <property type="project" value="UniProtKB-ARBA"/>
</dbReference>
<evidence type="ECO:0000256" key="8">
    <source>
        <dbReference type="RuleBase" id="RU004447"/>
    </source>
</evidence>
<evidence type="ECO:0000256" key="6">
    <source>
        <dbReference type="ARBA" id="ARBA00022833"/>
    </source>
</evidence>
<keyword evidence="14" id="KW-1185">Reference proteome</keyword>
<dbReference type="PANTHER" id="PTHR43690">
    <property type="entry name" value="NARDILYSIN"/>
    <property type="match status" value="1"/>
</dbReference>
<evidence type="ECO:0000256" key="2">
    <source>
        <dbReference type="ARBA" id="ARBA00007261"/>
    </source>
</evidence>
<evidence type="ECO:0000256" key="4">
    <source>
        <dbReference type="ARBA" id="ARBA00022723"/>
    </source>
</evidence>
<feature type="domain" description="Coenzyme PQQ synthesis protein F-like C-terminal lobe" evidence="12">
    <location>
        <begin position="768"/>
        <end position="864"/>
    </location>
</feature>
<dbReference type="SUPFAM" id="SSF63411">
    <property type="entry name" value="LuxS/MPP-like metallohydrolase"/>
    <property type="match status" value="4"/>
</dbReference>
<dbReference type="GO" id="GO:0046872">
    <property type="term" value="F:metal ion binding"/>
    <property type="evidence" value="ECO:0007669"/>
    <property type="project" value="UniProtKB-KW"/>
</dbReference>
<proteinExistence type="inferred from homology"/>
<dbReference type="OrthoDB" id="952271at2759"/>
<reference evidence="14" key="1">
    <citation type="journal article" date="2006" name="PLoS Biol.">
        <title>Macronuclear genome sequence of the ciliate Tetrahymena thermophila, a model eukaryote.</title>
        <authorList>
            <person name="Eisen J.A."/>
            <person name="Coyne R.S."/>
            <person name="Wu M."/>
            <person name="Wu D."/>
            <person name="Thiagarajan M."/>
            <person name="Wortman J.R."/>
            <person name="Badger J.H."/>
            <person name="Ren Q."/>
            <person name="Amedeo P."/>
            <person name="Jones K.M."/>
            <person name="Tallon L.J."/>
            <person name="Delcher A.L."/>
            <person name="Salzberg S.L."/>
            <person name="Silva J.C."/>
            <person name="Haas B.J."/>
            <person name="Majoros W.H."/>
            <person name="Farzad M."/>
            <person name="Carlton J.M."/>
            <person name="Smith R.K. Jr."/>
            <person name="Garg J."/>
            <person name="Pearlman R.E."/>
            <person name="Karrer K.M."/>
            <person name="Sun L."/>
            <person name="Manning G."/>
            <person name="Elde N.C."/>
            <person name="Turkewitz A.P."/>
            <person name="Asai D.J."/>
            <person name="Wilkes D.E."/>
            <person name="Wang Y."/>
            <person name="Cai H."/>
            <person name="Collins K."/>
            <person name="Stewart B.A."/>
            <person name="Lee S.R."/>
            <person name="Wilamowska K."/>
            <person name="Weinberg Z."/>
            <person name="Ruzzo W.L."/>
            <person name="Wloga D."/>
            <person name="Gaertig J."/>
            <person name="Frankel J."/>
            <person name="Tsao C.-C."/>
            <person name="Gorovsky M.A."/>
            <person name="Keeling P.J."/>
            <person name="Waller R.F."/>
            <person name="Patron N.J."/>
            <person name="Cherry J.M."/>
            <person name="Stover N.A."/>
            <person name="Krieger C.J."/>
            <person name="del Toro C."/>
            <person name="Ryder H.F."/>
            <person name="Williamson S.C."/>
            <person name="Barbeau R.A."/>
            <person name="Hamilton E.P."/>
            <person name="Orias E."/>
        </authorList>
    </citation>
    <scope>NUCLEOTIDE SEQUENCE [LARGE SCALE GENOMIC DNA]</scope>
    <source>
        <strain evidence="14">SB210</strain>
    </source>
</reference>
<dbReference type="FunFam" id="3.30.830.10:FF:000012">
    <property type="entry name" value="Protease 3"/>
    <property type="match status" value="1"/>
</dbReference>
<evidence type="ECO:0000256" key="7">
    <source>
        <dbReference type="ARBA" id="ARBA00023049"/>
    </source>
</evidence>
<dbReference type="GeneID" id="7832452"/>
<dbReference type="KEGG" id="tet:TTHERM_00302040"/>
<keyword evidence="6" id="KW-0862">Zinc</keyword>
<evidence type="ECO:0000259" key="10">
    <source>
        <dbReference type="Pfam" id="PF05193"/>
    </source>
</evidence>
<dbReference type="AlphaFoldDB" id="I7MIG3"/>
<dbReference type="InterPro" id="IPR011765">
    <property type="entry name" value="Pept_M16_N"/>
</dbReference>
<dbReference type="RefSeq" id="XP_001024628.2">
    <property type="nucleotide sequence ID" value="XM_001024628.3"/>
</dbReference>
<sequence>MCENLSKITKSQNDKREYKAIRLENKMTIVLISDPETDKSGVAMNVFVGALEDPADREGLAHYLEHMLFLGTEKYPNQSEYMDYLSKNSGLFNAYTDLMETNYFFECSNSAFEGGIDRFSQFFIAPLFTESCAKREMNAVNSEHQLYFKQDIWRQFQLLRHSAKKGNPLNKFGVGSLETLDHPNIREDLIKFFERYYSSNQMKLVVYSNQSISQLETLVMDKFWSVKNKDIDSPKYEEKPFDDTNQGNFWRVTPVKDEDYLKLMWTLDHTLPHYKSNPAKYISHLIGHEGENSLLSFLKEEGLALELSSGYHDYMNLFTLFEIEIKLTQKGLQNYQNVVNTTFAYLKMLREKGAQEWIFQEINTINKLKFDNVDKQKIMQYILTLASKLQYYEIEDILVQPYLFESFDKELIQKYIDSLKTSNLRIFLQSKTQESLCNLTEPIYGTKYSCENFDETTIKSFENPDLSFTKSQKKLDLPPPNDFVPKSMTIFGSKNDETQSKLPVQIQDNVWFKQDNTFLTPKGQISLFIYFKDCDLPHNVQNVLHSKIWELLFNHHVSELTYMAEQAYLSFRMAITPLQLKLDFKGFNDSLPRFTLQILEKLVSFNPLANQELFNNIYEEVAKETDNFFKNPPFQQIAPYVDYLVRTGFHSPQQKAEAIKGITFESFTHFVKQWLKNLRFEWLIVGNFEKQTALDVTNQGLEVLQKLNYKMIQQFEINQIRAYQLIPNQTIVWQRHLPEGDENSTCTKLYQYPQECTIRNHNLLDLVQTFLRIPAFTQLRTVEQLGYVVFTSVNTRSGIGGIVFVVQSNVKPPIEVSNRIKAFVQSMEEKLINMTEEQFKTLVEGVKNTVKEKDTDIFAETARYEEAINTQYIFGKKQKRVEDIENVTLEEFTKFAKALLYQEPRSLEFYLVSQKHKEEQNQLLDDLIHNENYAHYKDIETIQSRLALYPYYYSKV</sequence>
<dbReference type="STRING" id="312017.I7MIG3"/>
<dbReference type="InterPro" id="IPR050626">
    <property type="entry name" value="Peptidase_M16"/>
</dbReference>
<dbReference type="GO" id="GO:0006508">
    <property type="term" value="P:proteolysis"/>
    <property type="evidence" value="ECO:0007669"/>
    <property type="project" value="UniProtKB-KW"/>
</dbReference>
<dbReference type="FunFam" id="3.30.830.10:FF:000005">
    <property type="entry name" value="nardilysin isoform X1"/>
    <property type="match status" value="1"/>
</dbReference>
<evidence type="ECO:0000256" key="1">
    <source>
        <dbReference type="ARBA" id="ARBA00001947"/>
    </source>
</evidence>
<organism evidence="13 14">
    <name type="scientific">Tetrahymena thermophila (strain SB210)</name>
    <dbReference type="NCBI Taxonomy" id="312017"/>
    <lineage>
        <taxon>Eukaryota</taxon>
        <taxon>Sar</taxon>
        <taxon>Alveolata</taxon>
        <taxon>Ciliophora</taxon>
        <taxon>Intramacronucleata</taxon>
        <taxon>Oligohymenophorea</taxon>
        <taxon>Hymenostomatida</taxon>
        <taxon>Tetrahymenina</taxon>
        <taxon>Tetrahymenidae</taxon>
        <taxon>Tetrahymena</taxon>
    </lineage>
</organism>
<protein>
    <submittedName>
        <fullName evidence="13">Insulysin, insulin-degrading enzyme</fullName>
    </submittedName>
</protein>
<dbReference type="InterPro" id="IPR001431">
    <property type="entry name" value="Pept_M16_Zn_BS"/>
</dbReference>
<evidence type="ECO:0000313" key="13">
    <source>
        <dbReference type="EMBL" id="EAS04383.2"/>
    </source>
</evidence>
<dbReference type="InterPro" id="IPR011249">
    <property type="entry name" value="Metalloenz_LuxS/M16"/>
</dbReference>
<evidence type="ECO:0000256" key="3">
    <source>
        <dbReference type="ARBA" id="ARBA00022670"/>
    </source>
</evidence>
<feature type="domain" description="Peptidase M16 middle/third" evidence="11">
    <location>
        <begin position="370"/>
        <end position="658"/>
    </location>
</feature>
<keyword evidence="7" id="KW-0482">Metalloprotease</keyword>
<dbReference type="Pfam" id="PF22456">
    <property type="entry name" value="PqqF-like_C_4"/>
    <property type="match status" value="1"/>
</dbReference>
<keyword evidence="4" id="KW-0479">Metal-binding</keyword>
<dbReference type="InterPro" id="IPR032632">
    <property type="entry name" value="Peptidase_M16_M"/>
</dbReference>
<dbReference type="InterPro" id="IPR007863">
    <property type="entry name" value="Peptidase_M16_C"/>
</dbReference>
<dbReference type="Pfam" id="PF00675">
    <property type="entry name" value="Peptidase_M16"/>
    <property type="match status" value="1"/>
</dbReference>